<evidence type="ECO:0000313" key="3">
    <source>
        <dbReference type="Proteomes" id="UP000809789"/>
    </source>
</evidence>
<feature type="compositionally biased region" description="Polar residues" evidence="1">
    <location>
        <begin position="346"/>
        <end position="359"/>
    </location>
</feature>
<evidence type="ECO:0000313" key="2">
    <source>
        <dbReference type="EMBL" id="KAG8626594.1"/>
    </source>
</evidence>
<gene>
    <name evidence="2" type="ORF">KVT40_005539</name>
</gene>
<protein>
    <submittedName>
        <fullName evidence="2">Uncharacterized protein</fullName>
    </submittedName>
</protein>
<proteinExistence type="predicted"/>
<feature type="region of interest" description="Disordered" evidence="1">
    <location>
        <begin position="244"/>
        <end position="331"/>
    </location>
</feature>
<dbReference type="Proteomes" id="UP000809789">
    <property type="component" value="Unassembled WGS sequence"/>
</dbReference>
<sequence>MATTHGTLLSGIHSSANNQINSQPPRMQPFMVGREFSGARSYQQQADNRHHNSILYNAAGSRVDHQRDNRFSHGIAASGADESELFTQAEVPNMMDSYQPFTSALQQPSEYPLMGDANMDSQLPASLLTPSRPLETPVALASNALQSITKEPPGSRSTVPIPDHAHSSEIDFEDAAEYSFSAQDPKVDRDGVAFTDYERPKDGGASLLDDDLTIFSNAVANGEDLSIEDQAYFASLQLRFEKRRTKEKARSNRTTPNNKSVKFAVVDGKQDSDLKTTRGRKKRRGSHFARKKSTPKTDQSDNASSKKIDVVDVDLKREDRPRRDSMGHGTYDLKTLTALSSGRVPRTTSISGDTITVNTPSPPASRGRGRPRKNAVPNNNQHPFRIIRKSQPVSALKVKSERVRAAMGVSKNPKFEMLDSKGKPVKV</sequence>
<reference evidence="2" key="1">
    <citation type="submission" date="2021-07" db="EMBL/GenBank/DDBJ databases">
        <title>Elsinoe batatas strain:CRI-CJ2 Genome sequencing and assembly.</title>
        <authorList>
            <person name="Huang L."/>
        </authorList>
    </citation>
    <scope>NUCLEOTIDE SEQUENCE</scope>
    <source>
        <strain evidence="2">CRI-CJ2</strain>
    </source>
</reference>
<feature type="region of interest" description="Disordered" evidence="1">
    <location>
        <begin position="344"/>
        <end position="383"/>
    </location>
</feature>
<organism evidence="2 3">
    <name type="scientific">Elsinoe batatas</name>
    <dbReference type="NCBI Taxonomy" id="2601811"/>
    <lineage>
        <taxon>Eukaryota</taxon>
        <taxon>Fungi</taxon>
        <taxon>Dikarya</taxon>
        <taxon>Ascomycota</taxon>
        <taxon>Pezizomycotina</taxon>
        <taxon>Dothideomycetes</taxon>
        <taxon>Dothideomycetidae</taxon>
        <taxon>Myriangiales</taxon>
        <taxon>Elsinoaceae</taxon>
        <taxon>Elsinoe</taxon>
    </lineage>
</organism>
<keyword evidence="3" id="KW-1185">Reference proteome</keyword>
<comment type="caution">
    <text evidence="2">The sequence shown here is derived from an EMBL/GenBank/DDBJ whole genome shotgun (WGS) entry which is preliminary data.</text>
</comment>
<dbReference type="OrthoDB" id="10679792at2759"/>
<feature type="compositionally biased region" description="Basic residues" evidence="1">
    <location>
        <begin position="277"/>
        <end position="294"/>
    </location>
</feature>
<feature type="compositionally biased region" description="Basic and acidic residues" evidence="1">
    <location>
        <begin position="304"/>
        <end position="326"/>
    </location>
</feature>
<feature type="region of interest" description="Disordered" evidence="1">
    <location>
        <begin position="1"/>
        <end position="25"/>
    </location>
</feature>
<accession>A0A8K0PIF9</accession>
<evidence type="ECO:0000256" key="1">
    <source>
        <dbReference type="SAM" id="MobiDB-lite"/>
    </source>
</evidence>
<dbReference type="EMBL" id="JAESVG020000006">
    <property type="protein sequence ID" value="KAG8626594.1"/>
    <property type="molecule type" value="Genomic_DNA"/>
</dbReference>
<dbReference type="AlphaFoldDB" id="A0A8K0PIF9"/>
<name>A0A8K0PIF9_9PEZI</name>